<dbReference type="Proteomes" id="UP000610124">
    <property type="component" value="Unassembled WGS sequence"/>
</dbReference>
<reference evidence="1" key="1">
    <citation type="journal article" date="2014" name="Int. J. Syst. Evol. Microbiol.">
        <title>Complete genome sequence of Corynebacterium casei LMG S-19264T (=DSM 44701T), isolated from a smear-ripened cheese.</title>
        <authorList>
            <consortium name="US DOE Joint Genome Institute (JGI-PGF)"/>
            <person name="Walter F."/>
            <person name="Albersmeier A."/>
            <person name="Kalinowski J."/>
            <person name="Ruckert C."/>
        </authorList>
    </citation>
    <scope>NUCLEOTIDE SEQUENCE</scope>
    <source>
        <strain evidence="1">JCM 4434</strain>
    </source>
</reference>
<evidence type="ECO:0000313" key="2">
    <source>
        <dbReference type="Proteomes" id="UP000610124"/>
    </source>
</evidence>
<organism evidence="1 2">
    <name type="scientific">Kitasatospora aureofaciens</name>
    <name type="common">Streptomyces aureofaciens</name>
    <dbReference type="NCBI Taxonomy" id="1894"/>
    <lineage>
        <taxon>Bacteria</taxon>
        <taxon>Bacillati</taxon>
        <taxon>Actinomycetota</taxon>
        <taxon>Actinomycetes</taxon>
        <taxon>Kitasatosporales</taxon>
        <taxon>Streptomycetaceae</taxon>
        <taxon>Kitasatospora</taxon>
    </lineage>
</organism>
<protein>
    <submittedName>
        <fullName evidence="1">Uncharacterized protein</fullName>
    </submittedName>
</protein>
<reference evidence="1" key="2">
    <citation type="submission" date="2020-09" db="EMBL/GenBank/DDBJ databases">
        <authorList>
            <person name="Sun Q."/>
            <person name="Ohkuma M."/>
        </authorList>
    </citation>
    <scope>NUCLEOTIDE SEQUENCE</scope>
    <source>
        <strain evidence="1">JCM 4434</strain>
    </source>
</reference>
<name>A0A8H9HGW7_KITAU</name>
<comment type="caution">
    <text evidence="1">The sequence shown here is derived from an EMBL/GenBank/DDBJ whole genome shotgun (WGS) entry which is preliminary data.</text>
</comment>
<sequence>MAVPGLTPTSPVMTEEPVLLTDWPASTAKLSAVPRGTAVAMACARTGVKATPAAAINTIPAIQAEILRQCGTAEKFSVT</sequence>
<evidence type="ECO:0000313" key="1">
    <source>
        <dbReference type="EMBL" id="GGU64727.1"/>
    </source>
</evidence>
<accession>A0A8H9HGW7</accession>
<dbReference type="AlphaFoldDB" id="A0A8H9HGW7"/>
<gene>
    <name evidence="1" type="ORF">GCM10010502_14380</name>
</gene>
<proteinExistence type="predicted"/>
<dbReference type="EMBL" id="BMUB01000003">
    <property type="protein sequence ID" value="GGU64727.1"/>
    <property type="molecule type" value="Genomic_DNA"/>
</dbReference>